<reference evidence="1 2" key="1">
    <citation type="submission" date="2019-12" db="EMBL/GenBank/DDBJ databases">
        <title>A genome sequence resource for the geographically widespread anthracnose pathogen Colletotrichum asianum.</title>
        <authorList>
            <person name="Meng Y."/>
        </authorList>
    </citation>
    <scope>NUCLEOTIDE SEQUENCE [LARGE SCALE GENOMIC DNA]</scope>
    <source>
        <strain evidence="1 2">ICMP 18580</strain>
    </source>
</reference>
<evidence type="ECO:0000313" key="1">
    <source>
        <dbReference type="EMBL" id="KAF0330843.1"/>
    </source>
</evidence>
<comment type="caution">
    <text evidence="1">The sequence shown here is derived from an EMBL/GenBank/DDBJ whole genome shotgun (WGS) entry which is preliminary data.</text>
</comment>
<protein>
    <submittedName>
        <fullName evidence="1">Uncharacterized protein</fullName>
    </submittedName>
</protein>
<dbReference type="Proteomes" id="UP000434172">
    <property type="component" value="Unassembled WGS sequence"/>
</dbReference>
<dbReference type="EMBL" id="WOWK01000005">
    <property type="protein sequence ID" value="KAF0330843.1"/>
    <property type="molecule type" value="Genomic_DNA"/>
</dbReference>
<organism evidence="1 2">
    <name type="scientific">Colletotrichum asianum</name>
    <dbReference type="NCBI Taxonomy" id="702518"/>
    <lineage>
        <taxon>Eukaryota</taxon>
        <taxon>Fungi</taxon>
        <taxon>Dikarya</taxon>
        <taxon>Ascomycota</taxon>
        <taxon>Pezizomycotina</taxon>
        <taxon>Sordariomycetes</taxon>
        <taxon>Hypocreomycetidae</taxon>
        <taxon>Glomerellales</taxon>
        <taxon>Glomerellaceae</taxon>
        <taxon>Colletotrichum</taxon>
        <taxon>Colletotrichum gloeosporioides species complex</taxon>
    </lineage>
</organism>
<dbReference type="AlphaFoldDB" id="A0A8H3WTZ5"/>
<evidence type="ECO:0000313" key="2">
    <source>
        <dbReference type="Proteomes" id="UP000434172"/>
    </source>
</evidence>
<keyword evidence="2" id="KW-1185">Reference proteome</keyword>
<name>A0A8H3WTZ5_9PEZI</name>
<sequence>MMLPLFHCLYPSRAVGAVLQSSQAHKICLRHVSVRIVTHTLGEFPPRKPRDWHGRRDAMRCDTAVLFVSNRLRMDGNARVWVLAKEAFPRRSFIMCFVWACWQRRPLFYRAGSVSYHNVRHRLIHMDMHTLQQNVGELKGAAAQNKANRGSRSQD</sequence>
<accession>A0A8H3WTZ5</accession>
<proteinExistence type="predicted"/>
<gene>
    <name evidence="1" type="ORF">GQ607_001712</name>
</gene>